<feature type="compositionally biased region" description="Polar residues" evidence="1">
    <location>
        <begin position="772"/>
        <end position="786"/>
    </location>
</feature>
<feature type="region of interest" description="Disordered" evidence="1">
    <location>
        <begin position="756"/>
        <end position="817"/>
    </location>
</feature>
<feature type="region of interest" description="Disordered" evidence="1">
    <location>
        <begin position="489"/>
        <end position="520"/>
    </location>
</feature>
<feature type="region of interest" description="Disordered" evidence="1">
    <location>
        <begin position="1459"/>
        <end position="1478"/>
    </location>
</feature>
<protein>
    <submittedName>
        <fullName evidence="2">Uncharacterized protein</fullName>
    </submittedName>
</protein>
<sequence length="2247" mass="244348">MVRTVQEPLPTTPHRLSLTGHSQPPQQNNVSPRPGKPRSVLQERSDNVILPSPKPQGQKGKAQAFKTIPKLVNRPSRSPMRPKVSKFVANSPQRVRESFSSPKSNPPLSSLTEISSHAQPRPSMPMPAYVGDETLLIDMSLPGDSTLGAFETTDESEDETMTKMFGGFKGLMTPDNSQEVGRAESPNLSRTIRKVAVARSSQKAPIRLPTPASQPPPIEAFSPPPSTLRASRMRARPSPTPPRCITIAPAETLGNKASGFNARLSAEPSPNPRSKKKSRMSDEVEEGLGRKSTEVTIPMRRMSATPSIENVQKNMPREIHKSLGKGKGRVSSSRTPSATLSQSISSCRRVSGGSNSGSQSRSKTPAASRTKIIPATAPARRRLSKAPATSRKEPVKRRASTGMALIQTTSKNGKERARKGRATMSQEMFESMSGILEDPIHGSPGDDPLLLKGVPREDMEWDGEVTRNGQEQISGLGLQMESRNLVEEPAYSPRTDPSCASSPDITAKTTQSAPPESSPLLPTLYNRFENGEIDVGQYDDWGNDFGGGWSNDDSVAGEDTFLHVKERQSGGEQILAVIEENVAESPFIPRKPSTELMQEERELLMNIMEKGGEGEANAEGHVTLEAEKGAWDEGLTVRQEAYANIEAGVSQREEERNRTDGEADVTIEAESDAWDEVSACRDDKVEPSDSEAHEEPRNAVIETPSSDLSSSLQVNVTRLPSSKPLATPRQKSPVLRDSLSPIFPFRHIQPAQFEKSPAVRNVEEESARDQSRQMSVTGLSFASTGRFSAVPSPPSHLKQCCPISNSPTYSRRSSLAPSSPVQLSYSVHPIRSPSQAFSRAGSLTPSSILPTSPILKEPTQEAAPELAEPDIEAIQHVSSLSLPGRSPRRSLSRESSASPALRHSIPPPYTLKERSATRSPLILIKHREEVETAPPTESEHNHRSVSQEPKSQEPMAAENEDGEEKDDILVRAERMPARLSMPLSPRTLPLLREETPALVIQAVTPEISPVSQPFITSARTPSSSVGAHRFPSLSPVPGLGKPRTSPLSSLEGISTPHPQPTPMLQMTPQDHEYTGTSPMVSPISAGVLQHTPIPQFRLYPGETPLMDASYREPTLGFRRGTPHPKIELASPAINCNPFGLQGPTPRLRLSLQRRISTDTHSDSSLPQKGSLLLPASSQAGSPVRSPLQEFTPVRRSPNLSPSITMKKNFQTSSSFSVSKLARSEVKGALDHIQASKVMGSHFGDVHLEPVAVGTQQTNVMGVSAPTEASIIQETASAVHAQALVEDIRMENEVGPDGRMECSTNSVMVEDVERGVPVGPTPGNAHTNQLAITVDPGDIAEENDSVGESAQFSDEYGDEEETIGNGTGLTEMTDKTAEGDSTAWNISASSLNKSVERSDELEGIKKTCERQKESNGQDAGAVVYLEENVPKNEMSEKNGRGEDETMEGMLGGNEQYQACEQENDQEETNDEDKEGELSEAQDKIIICVVSKETVKIEPGLEDDAQERQPAVSKTPDQRRPPAFLQPLCSSGDAKEPSMQPRRTPAPSRLISGSAPSPCQEAHHRQTLIVPSPHKQIAIKPSTPARSTPYVASSASATPSDMLYPSLNNLDSPLSIGTSFITSTPTHENSSNPAAISNERPMFRIAGENTPQCTPALEKIFAKKAIGHSKLSQQVIPSNSPSRADPDEMGNVHVGGTAENPAEGEDEQGPQESDTECDTSKGSQDSDPEANNSVQIKKPRRSLHEELAVVARDEDEGDSSFKSVVEISSLDPKAAARAAAILKLNHSYIEYGVLPRQSSDVSRTSNLSHSSLLDKRDLLHEAELEIVSQRRSRSRSMSRAMPLSREWEVSREARGEREMSVATFTTDDFPVPGGYVKTPIKRRHSPLPHTHHHSRSSHAHINTPGTVKGKAKERANIWGVSEWKRLEKIYRSEKETWIREREVKTLPGGLVSWARRVTFVSSPRAEAKPWDAQRVVNKFLEGEGSKAGNAEWDKELVLLRVQAIERRLNRIQNKDISISTIIDTPAQKKARKNPDEDIGISSKTANTSLPMPRCGSKLEEPPSTIKKMLGFVWGGGANKSDRMSDVKMKGKGLMKEFEAVREKDRAAMQMKEVARSEGVPPPLNIASQSAPARAPSTVIARSISTPNLSAAAPIPSTSHSSSALASTSFSYISDSSLSRLYPPLEPSLSQRSSAIAKLFPQAQMRTAVPPPPKEPIKLPNTVSGLQRSRMGSVKDLAKAFEEKSFELQK</sequence>
<feature type="region of interest" description="Disordered" evidence="1">
    <location>
        <begin position="1347"/>
        <end position="1369"/>
    </location>
</feature>
<feature type="region of interest" description="Disordered" evidence="1">
    <location>
        <begin position="1670"/>
        <end position="1739"/>
    </location>
</feature>
<proteinExistence type="predicted"/>
<feature type="region of interest" description="Disordered" evidence="1">
    <location>
        <begin position="2202"/>
        <end position="2225"/>
    </location>
</feature>
<feature type="region of interest" description="Disordered" evidence="1">
    <location>
        <begin position="1019"/>
        <end position="1049"/>
    </location>
</feature>
<dbReference type="Proteomes" id="UP000199727">
    <property type="component" value="Unassembled WGS sequence"/>
</dbReference>
<comment type="caution">
    <text evidence="2">The sequence shown here is derived from an EMBL/GenBank/DDBJ whole genome shotgun (WGS) entry which is preliminary data.</text>
</comment>
<feature type="compositionally biased region" description="Polar residues" evidence="1">
    <location>
        <begin position="330"/>
        <end position="344"/>
    </location>
</feature>
<feature type="region of interest" description="Disordered" evidence="1">
    <location>
        <begin position="879"/>
        <end position="916"/>
    </location>
</feature>
<feature type="compositionally biased region" description="Polar residues" evidence="1">
    <location>
        <begin position="1670"/>
        <end position="1680"/>
    </location>
</feature>
<feature type="region of interest" description="Disordered" evidence="1">
    <location>
        <begin position="1154"/>
        <end position="1205"/>
    </location>
</feature>
<accession>A0A854Q6U8</accession>
<feature type="compositionally biased region" description="Basic and acidic residues" evidence="1">
    <location>
        <begin position="279"/>
        <end position="293"/>
    </location>
</feature>
<feature type="compositionally biased region" description="Pro residues" evidence="1">
    <location>
        <begin position="212"/>
        <end position="226"/>
    </location>
</feature>
<organism evidence="2 3">
    <name type="scientific">Cryptococcus neoformans Tu259-1</name>
    <dbReference type="NCBI Taxonomy" id="1230072"/>
    <lineage>
        <taxon>Eukaryota</taxon>
        <taxon>Fungi</taxon>
        <taxon>Dikarya</taxon>
        <taxon>Basidiomycota</taxon>
        <taxon>Agaricomycotina</taxon>
        <taxon>Tremellomycetes</taxon>
        <taxon>Tremellales</taxon>
        <taxon>Cryptococcaceae</taxon>
        <taxon>Cryptococcus</taxon>
        <taxon>Cryptococcus neoformans species complex</taxon>
    </lineage>
</organism>
<feature type="compositionally biased region" description="Basic and acidic residues" evidence="1">
    <location>
        <begin position="1428"/>
        <end position="1442"/>
    </location>
</feature>
<feature type="compositionally biased region" description="Low complexity" evidence="1">
    <location>
        <begin position="98"/>
        <end position="110"/>
    </location>
</feature>
<evidence type="ECO:0000256" key="1">
    <source>
        <dbReference type="SAM" id="MobiDB-lite"/>
    </source>
</evidence>
<name>A0A854Q6U8_CRYNE</name>
<feature type="region of interest" description="Disordered" evidence="1">
    <location>
        <begin position="928"/>
        <end position="966"/>
    </location>
</feature>
<feature type="region of interest" description="Disordered" evidence="1">
    <location>
        <begin position="2109"/>
        <end position="2130"/>
    </location>
</feature>
<feature type="compositionally biased region" description="Basic and acidic residues" evidence="1">
    <location>
        <begin position="761"/>
        <end position="771"/>
    </location>
</feature>
<feature type="compositionally biased region" description="Polar residues" evidence="1">
    <location>
        <begin position="19"/>
        <end position="31"/>
    </location>
</feature>
<evidence type="ECO:0000313" key="3">
    <source>
        <dbReference type="Proteomes" id="UP000199727"/>
    </source>
</evidence>
<feature type="region of interest" description="Disordered" evidence="1">
    <location>
        <begin position="681"/>
        <end position="712"/>
    </location>
</feature>
<feature type="compositionally biased region" description="Polar residues" evidence="1">
    <location>
        <begin position="1718"/>
        <end position="1733"/>
    </location>
</feature>
<evidence type="ECO:0000313" key="2">
    <source>
        <dbReference type="EMBL" id="OXG13683.1"/>
    </source>
</evidence>
<feature type="region of interest" description="Disordered" evidence="1">
    <location>
        <begin position="1"/>
        <end position="125"/>
    </location>
</feature>
<feature type="compositionally biased region" description="Low complexity" evidence="1">
    <location>
        <begin position="345"/>
        <end position="362"/>
    </location>
</feature>
<feature type="compositionally biased region" description="Acidic residues" evidence="1">
    <location>
        <begin position="1460"/>
        <end position="1478"/>
    </location>
</feature>
<feature type="compositionally biased region" description="Low complexity" evidence="1">
    <location>
        <begin position="893"/>
        <end position="902"/>
    </location>
</feature>
<feature type="region of interest" description="Disordered" evidence="1">
    <location>
        <begin position="198"/>
        <end position="399"/>
    </location>
</feature>
<dbReference type="OrthoDB" id="2574995at2759"/>
<reference evidence="2 3" key="1">
    <citation type="submission" date="2017-06" db="EMBL/GenBank/DDBJ databases">
        <title>Global population genomics of the pathogenic fungus Cryptococcus neoformans var. grubii.</title>
        <authorList>
            <person name="Cuomo C."/>
            <person name="Litvintseva A."/>
            <person name="Chen Y."/>
            <person name="Young S."/>
            <person name="Zeng Q."/>
            <person name="Chapman S."/>
            <person name="Gujja S."/>
            <person name="Saif S."/>
            <person name="Birren B."/>
        </authorList>
    </citation>
    <scope>NUCLEOTIDE SEQUENCE [LARGE SCALE GENOMIC DNA]</scope>
    <source>
        <strain evidence="2 3">Tu259-1</strain>
    </source>
</reference>
<gene>
    <name evidence="2" type="ORF">C361_05823</name>
</gene>
<feature type="compositionally biased region" description="Polar residues" evidence="1">
    <location>
        <begin position="703"/>
        <end position="712"/>
    </location>
</feature>
<feature type="compositionally biased region" description="Acidic residues" evidence="1">
    <location>
        <begin position="1700"/>
        <end position="1715"/>
    </location>
</feature>
<feature type="region of interest" description="Disordered" evidence="1">
    <location>
        <begin position="1881"/>
        <end position="1908"/>
    </location>
</feature>
<feature type="region of interest" description="Disordered" evidence="1">
    <location>
        <begin position="2025"/>
        <end position="2058"/>
    </location>
</feature>
<feature type="compositionally biased region" description="Basic and acidic residues" evidence="1">
    <location>
        <begin position="681"/>
        <end position="697"/>
    </location>
</feature>
<feature type="region of interest" description="Disordered" evidence="1">
    <location>
        <begin position="1497"/>
        <end position="1557"/>
    </location>
</feature>
<feature type="compositionally biased region" description="Polar residues" evidence="1">
    <location>
        <begin position="802"/>
        <end position="817"/>
    </location>
</feature>
<dbReference type="EMBL" id="AMKT01000078">
    <property type="protein sequence ID" value="OXG13683.1"/>
    <property type="molecule type" value="Genomic_DNA"/>
</dbReference>
<feature type="compositionally biased region" description="Polar residues" evidence="1">
    <location>
        <begin position="304"/>
        <end position="313"/>
    </location>
</feature>
<feature type="compositionally biased region" description="Polar residues" evidence="1">
    <location>
        <begin position="498"/>
        <end position="515"/>
    </location>
</feature>
<feature type="region of interest" description="Disordered" evidence="1">
    <location>
        <begin position="1428"/>
        <end position="1447"/>
    </location>
</feature>
<feature type="compositionally biased region" description="Basic residues" evidence="1">
    <location>
        <begin position="1881"/>
        <end position="1896"/>
    </location>
</feature>